<gene>
    <name evidence="1" type="ORF">QYF68_32815</name>
</gene>
<protein>
    <submittedName>
        <fullName evidence="1">Uncharacterized protein</fullName>
    </submittedName>
</protein>
<accession>A0ABT8HP90</accession>
<proteinExistence type="predicted"/>
<reference evidence="1" key="1">
    <citation type="submission" date="2023-07" db="EMBL/GenBank/DDBJ databases">
        <title>Degradation of tert-butanol by M. austroafricanum TBA100.</title>
        <authorList>
            <person name="Helbich S."/>
            <person name="Vainshtein Y."/>
        </authorList>
    </citation>
    <scope>NUCLEOTIDE SEQUENCE</scope>
    <source>
        <strain evidence="1">TBA100</strain>
    </source>
</reference>
<comment type="caution">
    <text evidence="1">The sequence shown here is derived from an EMBL/GenBank/DDBJ whole genome shotgun (WGS) entry which is preliminary data.</text>
</comment>
<sequence length="166" mass="17623">MTEVVGGADDSESVGEDYSEVRYLHPKPTAPKTYGFNELLSRLVGYRLQSVQFIGSYVQLGFDLAASPDTPVLTCEVMPVVDRPAGPVSDREPGYADALRSLIGEQVAATSEAAGQGIRIDFGAAALMMRPGVADLRGPVIAMLSDFSDGSSESWRPGSGAFDYLV</sequence>
<evidence type="ECO:0000313" key="1">
    <source>
        <dbReference type="EMBL" id="MDN4522573.1"/>
    </source>
</evidence>
<keyword evidence="2" id="KW-1185">Reference proteome</keyword>
<dbReference type="RefSeq" id="WP_208673647.1">
    <property type="nucleotide sequence ID" value="NZ_CP070380.1"/>
</dbReference>
<dbReference type="EMBL" id="JAUHTC010000101">
    <property type="protein sequence ID" value="MDN4522573.1"/>
    <property type="molecule type" value="Genomic_DNA"/>
</dbReference>
<name>A0ABT8HP90_MYCAO</name>
<evidence type="ECO:0000313" key="2">
    <source>
        <dbReference type="Proteomes" id="UP001172687"/>
    </source>
</evidence>
<dbReference type="Proteomes" id="UP001172687">
    <property type="component" value="Unassembled WGS sequence"/>
</dbReference>
<organism evidence="1 2">
    <name type="scientific">Mycolicibacterium austroafricanum</name>
    <name type="common">Mycobacterium austroafricanum</name>
    <dbReference type="NCBI Taxonomy" id="39687"/>
    <lineage>
        <taxon>Bacteria</taxon>
        <taxon>Bacillati</taxon>
        <taxon>Actinomycetota</taxon>
        <taxon>Actinomycetes</taxon>
        <taxon>Mycobacteriales</taxon>
        <taxon>Mycobacteriaceae</taxon>
        <taxon>Mycolicibacterium</taxon>
    </lineage>
</organism>